<evidence type="ECO:0000256" key="17">
    <source>
        <dbReference type="HAMAP-Rule" id="MF_01965"/>
    </source>
</evidence>
<comment type="similarity">
    <text evidence="4 19">In the C-terminal section; belongs to the NnrD/CARKD family.</text>
</comment>
<comment type="cofactor">
    <cofactor evidence="17">
        <name>Mg(2+)</name>
        <dbReference type="ChEBI" id="CHEBI:18420"/>
    </cofactor>
</comment>
<evidence type="ECO:0000256" key="2">
    <source>
        <dbReference type="ARBA" id="ARBA00000909"/>
    </source>
</evidence>
<keyword evidence="12 17" id="KW-0456">Lyase</keyword>
<dbReference type="InterPro" id="IPR030677">
    <property type="entry name" value="Nnr"/>
</dbReference>
<keyword evidence="10 17" id="KW-0520">NAD</keyword>
<dbReference type="EC" id="5.1.99.6" evidence="19"/>
<evidence type="ECO:0000256" key="18">
    <source>
        <dbReference type="HAMAP-Rule" id="MF_01966"/>
    </source>
</evidence>
<comment type="cofactor">
    <cofactor evidence="18 19">
        <name>K(+)</name>
        <dbReference type="ChEBI" id="CHEBI:29103"/>
    </cofactor>
    <text evidence="18 19">Binds 1 potassium ion per subunit.</text>
</comment>
<evidence type="ECO:0000256" key="12">
    <source>
        <dbReference type="ARBA" id="ARBA00023239"/>
    </source>
</evidence>
<dbReference type="CDD" id="cd01171">
    <property type="entry name" value="YXKO-related"/>
    <property type="match status" value="1"/>
</dbReference>
<evidence type="ECO:0000313" key="23">
    <source>
        <dbReference type="Proteomes" id="UP000530514"/>
    </source>
</evidence>
<dbReference type="Gene3D" id="3.40.50.10260">
    <property type="entry name" value="YjeF N-terminal domain"/>
    <property type="match status" value="1"/>
</dbReference>
<feature type="binding site" evidence="18">
    <location>
        <position position="58"/>
    </location>
    <ligand>
        <name>K(+)</name>
        <dbReference type="ChEBI" id="CHEBI:29103"/>
    </ligand>
</feature>
<dbReference type="GO" id="GO:0046496">
    <property type="term" value="P:nicotinamide nucleotide metabolic process"/>
    <property type="evidence" value="ECO:0007669"/>
    <property type="project" value="UniProtKB-UniRule"/>
</dbReference>
<dbReference type="NCBIfam" id="TIGR00196">
    <property type="entry name" value="yjeF_cterm"/>
    <property type="match status" value="1"/>
</dbReference>
<comment type="function">
    <text evidence="17">Catalyzes the dehydration of the S-form of NAD(P)HX at the expense of ADP, which is converted to AMP. Together with NAD(P)HX epimerase, which catalyzes the epimerization of the S- and R-forms, the enzyme allows the repair of both epimers of NAD(P)HX, a damaged form of NAD(P)H that is a result of enzymatic or heat-dependent hydration.</text>
</comment>
<comment type="similarity">
    <text evidence="18">Belongs to the NnrE/AIBP family.</text>
</comment>
<comment type="catalytic activity">
    <reaction evidence="2 18 19">
        <text>(6R)-NADPHX = (6S)-NADPHX</text>
        <dbReference type="Rhea" id="RHEA:32227"/>
        <dbReference type="ChEBI" id="CHEBI:64076"/>
        <dbReference type="ChEBI" id="CHEBI:64077"/>
        <dbReference type="EC" id="5.1.99.6"/>
    </reaction>
</comment>
<comment type="function">
    <text evidence="14 19">Bifunctional enzyme that catalyzes the epimerization of the S- and R-forms of NAD(P)HX and the dehydration of the S-form of NAD(P)HX at the expense of ADP, which is converted to AMP. This allows the repair of both epimers of NAD(P)HX, a damaged form of NAD(P)H that is a result of enzymatic or heat-dependent hydration.</text>
</comment>
<evidence type="ECO:0000256" key="5">
    <source>
        <dbReference type="ARBA" id="ARBA00022723"/>
    </source>
</evidence>
<feature type="domain" description="YjeF N-terminal" evidence="21">
    <location>
        <begin position="9"/>
        <end position="218"/>
    </location>
</feature>
<evidence type="ECO:0000256" key="13">
    <source>
        <dbReference type="ARBA" id="ARBA00023268"/>
    </source>
</evidence>
<dbReference type="InterPro" id="IPR004443">
    <property type="entry name" value="YjeF_N_dom"/>
</dbReference>
<evidence type="ECO:0000313" key="22">
    <source>
        <dbReference type="EMBL" id="MBA4544132.1"/>
    </source>
</evidence>
<comment type="caution">
    <text evidence="18">Lacks conserved residue(s) required for the propagation of feature annotation.</text>
</comment>
<evidence type="ECO:0000256" key="3">
    <source>
        <dbReference type="ARBA" id="ARBA00006001"/>
    </source>
</evidence>
<keyword evidence="13" id="KW-0511">Multifunctional enzyme</keyword>
<feature type="binding site" evidence="17">
    <location>
        <begin position="423"/>
        <end position="427"/>
    </location>
    <ligand>
        <name>AMP</name>
        <dbReference type="ChEBI" id="CHEBI:456215"/>
    </ligand>
</feature>
<keyword evidence="7 17" id="KW-0067">ATP-binding</keyword>
<keyword evidence="11 18" id="KW-0413">Isomerase</keyword>
<dbReference type="GO" id="GO:0052855">
    <property type="term" value="F:ADP-dependent NAD(P)H-hydrate dehydratase activity"/>
    <property type="evidence" value="ECO:0007669"/>
    <property type="project" value="UniProtKB-UniRule"/>
</dbReference>
<evidence type="ECO:0000256" key="14">
    <source>
        <dbReference type="ARBA" id="ARBA00025153"/>
    </source>
</evidence>
<evidence type="ECO:0000259" key="20">
    <source>
        <dbReference type="PROSITE" id="PS51383"/>
    </source>
</evidence>
<dbReference type="HAMAP" id="MF_01966">
    <property type="entry name" value="NADHX_epimerase"/>
    <property type="match status" value="1"/>
</dbReference>
<dbReference type="PANTHER" id="PTHR12592">
    <property type="entry name" value="ATP-DEPENDENT (S)-NAD(P)H-HYDRATE DEHYDRATASE FAMILY MEMBER"/>
    <property type="match status" value="1"/>
</dbReference>
<evidence type="ECO:0000256" key="1">
    <source>
        <dbReference type="ARBA" id="ARBA00000013"/>
    </source>
</evidence>
<evidence type="ECO:0000256" key="16">
    <source>
        <dbReference type="ARBA" id="ARBA00049209"/>
    </source>
</evidence>
<feature type="domain" description="YjeF C-terminal" evidence="20">
    <location>
        <begin position="229"/>
        <end position="510"/>
    </location>
</feature>
<comment type="function">
    <text evidence="18">Catalyzes the epimerization of the S- and R-forms of NAD(P)HX, a damaged form of NAD(P)H that is a result of enzymatic or heat-dependent hydration. This is a prerequisite for the S-specific NAD(P)H-hydrate dehydratase to allow the repair of both epimers of NAD(P)HX.</text>
</comment>
<evidence type="ECO:0000256" key="19">
    <source>
        <dbReference type="PIRNR" id="PIRNR017184"/>
    </source>
</evidence>
<dbReference type="InterPro" id="IPR036652">
    <property type="entry name" value="YjeF_N_dom_sf"/>
</dbReference>
<evidence type="ECO:0000256" key="8">
    <source>
        <dbReference type="ARBA" id="ARBA00022857"/>
    </source>
</evidence>
<dbReference type="GO" id="GO:0110051">
    <property type="term" value="P:metabolite repair"/>
    <property type="evidence" value="ECO:0007669"/>
    <property type="project" value="TreeGrafter"/>
</dbReference>
<keyword evidence="23" id="KW-1185">Reference proteome</keyword>
<keyword evidence="5 18" id="KW-0479">Metal-binding</keyword>
<accession>A0A7W1XCQ5</accession>
<dbReference type="HAMAP" id="MF_01965">
    <property type="entry name" value="NADHX_dehydratase"/>
    <property type="match status" value="1"/>
</dbReference>
<dbReference type="Proteomes" id="UP000530514">
    <property type="component" value="Unassembled WGS sequence"/>
</dbReference>
<dbReference type="OrthoDB" id="9806925at2"/>
<comment type="catalytic activity">
    <reaction evidence="1 18 19">
        <text>(6R)-NADHX = (6S)-NADHX</text>
        <dbReference type="Rhea" id="RHEA:32215"/>
        <dbReference type="ChEBI" id="CHEBI:64074"/>
        <dbReference type="ChEBI" id="CHEBI:64075"/>
        <dbReference type="EC" id="5.1.99.6"/>
    </reaction>
</comment>
<gene>
    <name evidence="18" type="primary">nnrE</name>
    <name evidence="17" type="synonym">nnrD</name>
    <name evidence="22" type="ORF">H1164_14765</name>
</gene>
<comment type="similarity">
    <text evidence="3 19">In the N-terminal section; belongs to the NnrE/AIBP family.</text>
</comment>
<feature type="binding site" evidence="18">
    <location>
        <begin position="131"/>
        <end position="137"/>
    </location>
    <ligand>
        <name>(6S)-NADPHX</name>
        <dbReference type="ChEBI" id="CHEBI:64076"/>
    </ligand>
</feature>
<keyword evidence="9 18" id="KW-0630">Potassium</keyword>
<name>A0A7W1XCQ5_9BACL</name>
<evidence type="ECO:0000256" key="10">
    <source>
        <dbReference type="ARBA" id="ARBA00023027"/>
    </source>
</evidence>
<keyword evidence="6 17" id="KW-0547">Nucleotide-binding</keyword>
<dbReference type="InterPro" id="IPR029056">
    <property type="entry name" value="Ribokinase-like"/>
</dbReference>
<dbReference type="Pfam" id="PF03853">
    <property type="entry name" value="YjeF_N"/>
    <property type="match status" value="1"/>
</dbReference>
<dbReference type="PROSITE" id="PS51385">
    <property type="entry name" value="YJEF_N"/>
    <property type="match status" value="1"/>
</dbReference>
<feature type="binding site" evidence="18">
    <location>
        <begin position="57"/>
        <end position="61"/>
    </location>
    <ligand>
        <name>(6S)-NADPHX</name>
        <dbReference type="ChEBI" id="CHEBI:64076"/>
    </ligand>
</feature>
<feature type="binding site" evidence="17">
    <location>
        <position position="386"/>
    </location>
    <ligand>
        <name>(6S)-NADPHX</name>
        <dbReference type="ChEBI" id="CHEBI:64076"/>
    </ligand>
</feature>
<organism evidence="22 23">
    <name type="scientific">Thermoactinomyces daqus</name>
    <dbReference type="NCBI Taxonomy" id="1329516"/>
    <lineage>
        <taxon>Bacteria</taxon>
        <taxon>Bacillati</taxon>
        <taxon>Bacillota</taxon>
        <taxon>Bacilli</taxon>
        <taxon>Bacillales</taxon>
        <taxon>Thermoactinomycetaceae</taxon>
        <taxon>Thermoactinomyces</taxon>
    </lineage>
</organism>
<dbReference type="GO" id="GO:0046872">
    <property type="term" value="F:metal ion binding"/>
    <property type="evidence" value="ECO:0007669"/>
    <property type="project" value="UniProtKB-UniRule"/>
</dbReference>
<keyword evidence="8 17" id="KW-0521">NADP</keyword>
<comment type="similarity">
    <text evidence="17">Belongs to the NnrD/CARKD family.</text>
</comment>
<comment type="caution">
    <text evidence="22">The sequence shown here is derived from an EMBL/GenBank/DDBJ whole genome shotgun (WGS) entry which is preliminary data.</text>
</comment>
<comment type="catalytic activity">
    <reaction evidence="16 17 19">
        <text>(6S)-NADPHX + ADP = AMP + phosphate + NADPH + H(+)</text>
        <dbReference type="Rhea" id="RHEA:32235"/>
        <dbReference type="ChEBI" id="CHEBI:15378"/>
        <dbReference type="ChEBI" id="CHEBI:43474"/>
        <dbReference type="ChEBI" id="CHEBI:57783"/>
        <dbReference type="ChEBI" id="CHEBI:64076"/>
        <dbReference type="ChEBI" id="CHEBI:456215"/>
        <dbReference type="ChEBI" id="CHEBI:456216"/>
        <dbReference type="EC" id="4.2.1.136"/>
    </reaction>
</comment>
<dbReference type="GO" id="GO:0052856">
    <property type="term" value="F:NAD(P)HX epimerase activity"/>
    <property type="evidence" value="ECO:0007669"/>
    <property type="project" value="UniProtKB-UniRule"/>
</dbReference>
<feature type="binding site" evidence="17">
    <location>
        <position position="452"/>
    </location>
    <ligand>
        <name>AMP</name>
        <dbReference type="ChEBI" id="CHEBI:456215"/>
    </ligand>
</feature>
<dbReference type="EMBL" id="JACEIP010000029">
    <property type="protein sequence ID" value="MBA4544132.1"/>
    <property type="molecule type" value="Genomic_DNA"/>
</dbReference>
<feature type="binding site" evidence="18">
    <location>
        <position position="161"/>
    </location>
    <ligand>
        <name>(6S)-NADPHX</name>
        <dbReference type="ChEBI" id="CHEBI:64076"/>
    </ligand>
</feature>
<dbReference type="InterPro" id="IPR000631">
    <property type="entry name" value="CARKD"/>
</dbReference>
<dbReference type="PROSITE" id="PS51383">
    <property type="entry name" value="YJEF_C_3"/>
    <property type="match status" value="1"/>
</dbReference>
<comment type="catalytic activity">
    <reaction evidence="15 17 19">
        <text>(6S)-NADHX + ADP = AMP + phosphate + NADH + H(+)</text>
        <dbReference type="Rhea" id="RHEA:32223"/>
        <dbReference type="ChEBI" id="CHEBI:15378"/>
        <dbReference type="ChEBI" id="CHEBI:43474"/>
        <dbReference type="ChEBI" id="CHEBI:57945"/>
        <dbReference type="ChEBI" id="CHEBI:64074"/>
        <dbReference type="ChEBI" id="CHEBI:456215"/>
        <dbReference type="ChEBI" id="CHEBI:456216"/>
        <dbReference type="EC" id="4.2.1.136"/>
    </reaction>
</comment>
<evidence type="ECO:0000259" key="21">
    <source>
        <dbReference type="PROSITE" id="PS51385"/>
    </source>
</evidence>
<sequence length="513" mass="55923">MYLVTAREMRELDRYTIEEIGLPGIVLMENAGRAVAEEIFLRFPKPKTATVLAGAGNNGGDGWVVARHLLDRGWKVHMWFIGSKEKMSADAGVFYQVCCRYAPVWHYSDGQKERLFRHLAEATVVVDALLGTGTRGGLRPPMDEVVRRLNQTPSPFVVSVDLPSGVDADTGAIENEAVRADLTVTFQYPKWGHYLRPGANVRGKLKVAEIGIFSGHEKTEREPRAQLNTPCLWQEYAQPRQEWAHKGTYGHLHVIGGAGGMLGAVVMAGEAAYRMGAGYVTLTVPESERLALAAKVTQQLIWSWPGQEVFDAGSADVWKEKRERFSAVAVGPGLGRFAGEEQWLGQLMEEVEVPLVLDADALNILAAHPSLFRRRKKGAVTILTPHPGEMARLIGSSTAEVEVQRHQVARQLALKTDMFVVLKGRYTVIAFPDGKQVLNPTGSPALAKAGSGDLLTGMIGSLLAQRIPAEKAVPMAVYLHGKAGEIAGPSSHGVMVDDLLRAIARVRSTTVPY</sequence>
<dbReference type="PIRSF" id="PIRSF017184">
    <property type="entry name" value="Nnr"/>
    <property type="match status" value="1"/>
</dbReference>
<proteinExistence type="inferred from homology"/>
<dbReference type="SUPFAM" id="SSF53613">
    <property type="entry name" value="Ribokinase-like"/>
    <property type="match status" value="1"/>
</dbReference>
<dbReference type="NCBIfam" id="TIGR00197">
    <property type="entry name" value="yjeF_nterm"/>
    <property type="match status" value="1"/>
</dbReference>
<evidence type="ECO:0000256" key="15">
    <source>
        <dbReference type="ARBA" id="ARBA00048238"/>
    </source>
</evidence>
<evidence type="ECO:0000256" key="6">
    <source>
        <dbReference type="ARBA" id="ARBA00022741"/>
    </source>
</evidence>
<reference evidence="22 23" key="1">
    <citation type="submission" date="2020-07" db="EMBL/GenBank/DDBJ databases">
        <authorList>
            <person name="Feng H."/>
        </authorList>
    </citation>
    <scope>NUCLEOTIDE SEQUENCE [LARGE SCALE GENOMIC DNA]</scope>
    <source>
        <strain evidence="23">s-11</strain>
    </source>
</reference>
<feature type="binding site" evidence="17">
    <location>
        <position position="333"/>
    </location>
    <ligand>
        <name>(6S)-NADPHX</name>
        <dbReference type="ChEBI" id="CHEBI:64076"/>
    </ligand>
</feature>
<dbReference type="PANTHER" id="PTHR12592:SF0">
    <property type="entry name" value="ATP-DEPENDENT (S)-NAD(P)H-HYDRATE DEHYDRATASE"/>
    <property type="match status" value="1"/>
</dbReference>
<dbReference type="GO" id="GO:0005524">
    <property type="term" value="F:ATP binding"/>
    <property type="evidence" value="ECO:0007669"/>
    <property type="project" value="UniProtKB-UniRule"/>
</dbReference>
<dbReference type="EC" id="4.2.1.136" evidence="19"/>
<feature type="binding site" evidence="17">
    <location>
        <position position="264"/>
    </location>
    <ligand>
        <name>(6S)-NADPHX</name>
        <dbReference type="ChEBI" id="CHEBI:64076"/>
    </ligand>
</feature>
<dbReference type="SUPFAM" id="SSF64153">
    <property type="entry name" value="YjeF N-terminal domain-like"/>
    <property type="match status" value="1"/>
</dbReference>
<evidence type="ECO:0000256" key="11">
    <source>
        <dbReference type="ARBA" id="ARBA00023235"/>
    </source>
</evidence>
<evidence type="ECO:0000256" key="7">
    <source>
        <dbReference type="ARBA" id="ARBA00022840"/>
    </source>
</evidence>
<protein>
    <recommendedName>
        <fullName evidence="19">Bifunctional NAD(P)H-hydrate repair enzyme</fullName>
    </recommendedName>
    <alternativeName>
        <fullName evidence="19">Nicotinamide nucleotide repair protein</fullName>
    </alternativeName>
    <domain>
        <recommendedName>
            <fullName evidence="19">ADP-dependent (S)-NAD(P)H-hydrate dehydratase</fullName>
            <ecNumber evidence="19">4.2.1.136</ecNumber>
        </recommendedName>
        <alternativeName>
            <fullName evidence="19">ADP-dependent NAD(P)HX dehydratase</fullName>
        </alternativeName>
    </domain>
    <domain>
        <recommendedName>
            <fullName evidence="19">NAD(P)H-hydrate epimerase</fullName>
            <ecNumber evidence="19">5.1.99.6</ecNumber>
        </recommendedName>
    </domain>
</protein>
<evidence type="ECO:0000256" key="9">
    <source>
        <dbReference type="ARBA" id="ARBA00022958"/>
    </source>
</evidence>
<feature type="binding site" evidence="18">
    <location>
        <position position="127"/>
    </location>
    <ligand>
        <name>K(+)</name>
        <dbReference type="ChEBI" id="CHEBI:29103"/>
    </ligand>
</feature>
<dbReference type="RefSeq" id="WP_033101979.1">
    <property type="nucleotide sequence ID" value="NZ_JACEIP010000029.1"/>
</dbReference>
<dbReference type="Gene3D" id="3.40.1190.20">
    <property type="match status" value="1"/>
</dbReference>
<feature type="binding site" evidence="18">
    <location>
        <position position="164"/>
    </location>
    <ligand>
        <name>K(+)</name>
        <dbReference type="ChEBI" id="CHEBI:29103"/>
    </ligand>
</feature>
<comment type="subunit">
    <text evidence="17">Homotetramer.</text>
</comment>
<dbReference type="Pfam" id="PF01256">
    <property type="entry name" value="Carb_kinase"/>
    <property type="match status" value="1"/>
</dbReference>
<dbReference type="AlphaFoldDB" id="A0A7W1XCQ5"/>
<evidence type="ECO:0000256" key="4">
    <source>
        <dbReference type="ARBA" id="ARBA00009524"/>
    </source>
</evidence>
<feature type="binding site" evidence="17">
    <location>
        <position position="453"/>
    </location>
    <ligand>
        <name>(6S)-NADPHX</name>
        <dbReference type="ChEBI" id="CHEBI:64076"/>
    </ligand>
</feature>